<organism evidence="5 6">
    <name type="scientific">Thiohalorhabdus methylotrophus</name>
    <dbReference type="NCBI Taxonomy" id="3242694"/>
    <lineage>
        <taxon>Bacteria</taxon>
        <taxon>Pseudomonadati</taxon>
        <taxon>Pseudomonadota</taxon>
        <taxon>Gammaproteobacteria</taxon>
        <taxon>Thiohalorhabdales</taxon>
        <taxon>Thiohalorhabdaceae</taxon>
        <taxon>Thiohalorhabdus</taxon>
    </lineage>
</organism>
<proteinExistence type="predicted"/>
<keyword evidence="3" id="KW-0949">S-adenosyl-L-methionine</keyword>
<name>A0ABV4TYR9_9GAMM</name>
<dbReference type="GO" id="GO:0032259">
    <property type="term" value="P:methylation"/>
    <property type="evidence" value="ECO:0007669"/>
    <property type="project" value="UniProtKB-KW"/>
</dbReference>
<dbReference type="InterPro" id="IPR014369">
    <property type="entry name" value="Gly/Sar_N_MeTrfase"/>
</dbReference>
<dbReference type="InterPro" id="IPR029063">
    <property type="entry name" value="SAM-dependent_MTases_sf"/>
</dbReference>
<dbReference type="Gene3D" id="3.30.46.10">
    <property type="entry name" value="Glycine N-methyltransferase, chain A, domain 1"/>
    <property type="match status" value="1"/>
</dbReference>
<protein>
    <submittedName>
        <fullName evidence="5">Class I SAM-dependent methyltransferase</fullName>
        <ecNumber evidence="5">2.1.1.222</ecNumber>
        <ecNumber evidence="5">2.1.1.64</ecNumber>
    </submittedName>
</protein>
<comment type="caution">
    <text evidence="5">The sequence shown here is derived from an EMBL/GenBank/DDBJ whole genome shotgun (WGS) entry which is preliminary data.</text>
</comment>
<dbReference type="SUPFAM" id="SSF53335">
    <property type="entry name" value="S-adenosyl-L-methionine-dependent methyltransferases"/>
    <property type="match status" value="1"/>
</dbReference>
<sequence length="254" mass="28586">MSVRNLQMDPQSGEHTLRSADYRDRLVDWESRAASGGDFLERLLHRQDVRSVADVACGTGVTALGLARSGLTVTAADGSPHMVAKTREAADEQGVALADARVADWMRLDRDLGANRFDAVVCLGDAFSHLFESEARRDAVEAFYRTVRPGGLLILDHRNYDALLESGTGSRPYQSGQDVEAWPTALNRYLTRFEYRFRDGARFQRSMYPLRQDYVSHLLEDAGFVDVERFGDFQRPYNRLAARLIQQVGRKPRG</sequence>
<dbReference type="PANTHER" id="PTHR16458:SF2">
    <property type="entry name" value="GLYCINE N-METHYLTRANSFERASE"/>
    <property type="match status" value="1"/>
</dbReference>
<evidence type="ECO:0000313" key="5">
    <source>
        <dbReference type="EMBL" id="MFA9461316.1"/>
    </source>
</evidence>
<evidence type="ECO:0000256" key="3">
    <source>
        <dbReference type="ARBA" id="ARBA00022691"/>
    </source>
</evidence>
<keyword evidence="2 5" id="KW-0808">Transferase</keyword>
<accession>A0ABV4TYR9</accession>
<dbReference type="EC" id="2.1.1.64" evidence="5"/>
<evidence type="ECO:0000256" key="2">
    <source>
        <dbReference type="ARBA" id="ARBA00022679"/>
    </source>
</evidence>
<keyword evidence="6" id="KW-1185">Reference proteome</keyword>
<dbReference type="PROSITE" id="PS51600">
    <property type="entry name" value="SAM_GNMT"/>
    <property type="match status" value="1"/>
</dbReference>
<dbReference type="Gene3D" id="3.40.50.150">
    <property type="entry name" value="Vaccinia Virus protein VP39"/>
    <property type="match status" value="1"/>
</dbReference>
<evidence type="ECO:0000256" key="1">
    <source>
        <dbReference type="ARBA" id="ARBA00022603"/>
    </source>
</evidence>
<keyword evidence="1 5" id="KW-0489">Methyltransferase</keyword>
<dbReference type="Pfam" id="PF13649">
    <property type="entry name" value="Methyltransf_25"/>
    <property type="match status" value="1"/>
</dbReference>
<evidence type="ECO:0000259" key="4">
    <source>
        <dbReference type="Pfam" id="PF13649"/>
    </source>
</evidence>
<dbReference type="InterPro" id="IPR041698">
    <property type="entry name" value="Methyltransf_25"/>
</dbReference>
<feature type="domain" description="Methyltransferase" evidence="4">
    <location>
        <begin position="52"/>
        <end position="151"/>
    </location>
</feature>
<dbReference type="Proteomes" id="UP001575181">
    <property type="component" value="Unassembled WGS sequence"/>
</dbReference>
<reference evidence="5 6" key="1">
    <citation type="submission" date="2024-08" db="EMBL/GenBank/DDBJ databases">
        <title>Whole-genome sequencing of halo(alkali)philic microorganisms from hypersaline lakes.</title>
        <authorList>
            <person name="Sorokin D.Y."/>
            <person name="Merkel A.Y."/>
            <person name="Messina E."/>
            <person name="Yakimov M."/>
        </authorList>
    </citation>
    <scope>NUCLEOTIDE SEQUENCE [LARGE SCALE GENOMIC DNA]</scope>
    <source>
        <strain evidence="5 6">Cl-TMA</strain>
    </source>
</reference>
<gene>
    <name evidence="5" type="ORF">ACERLL_10810</name>
</gene>
<dbReference type="GO" id="GO:0061542">
    <property type="term" value="F:3-demethylubiquinol 3-O-methyltransferase activity"/>
    <property type="evidence" value="ECO:0007669"/>
    <property type="project" value="UniProtKB-EC"/>
</dbReference>
<dbReference type="EMBL" id="JBGUAW010000007">
    <property type="protein sequence ID" value="MFA9461316.1"/>
    <property type="molecule type" value="Genomic_DNA"/>
</dbReference>
<dbReference type="GO" id="GO:0102208">
    <property type="term" value="F:2-polyprenyl-6-hydroxyphenol methylase activity"/>
    <property type="evidence" value="ECO:0007669"/>
    <property type="project" value="UniProtKB-EC"/>
</dbReference>
<dbReference type="CDD" id="cd02440">
    <property type="entry name" value="AdoMet_MTases"/>
    <property type="match status" value="1"/>
</dbReference>
<evidence type="ECO:0000313" key="6">
    <source>
        <dbReference type="Proteomes" id="UP001575181"/>
    </source>
</evidence>
<dbReference type="RefSeq" id="WP_373656105.1">
    <property type="nucleotide sequence ID" value="NZ_JBGUAW010000007.1"/>
</dbReference>
<dbReference type="PANTHER" id="PTHR16458">
    <property type="entry name" value="GLYCINE N-METHYLTRANSFERASE"/>
    <property type="match status" value="1"/>
</dbReference>
<dbReference type="EC" id="2.1.1.222" evidence="5"/>